<sequence length="161" mass="17417">MKHRQGQRAEYDAGTTRTPSLLQRMWGAAAFARRWVHRKGVARIPTAPAIEDQLRALRPVCSAQRVSTGTACGEPAVAMAEIHAIDGCDQMGLSPDGDLIETLCRACLATVRWAVASYVADKREGALRCGTHPMCATCGRPTGYLRGVFSVRPLANERPGL</sequence>
<dbReference type="Proteomes" id="UP000193040">
    <property type="component" value="Unassembled WGS sequence"/>
</dbReference>
<evidence type="ECO:0000313" key="1">
    <source>
        <dbReference type="EMBL" id="ORJ62270.1"/>
    </source>
</evidence>
<gene>
    <name evidence="1" type="ORF">B5M45_07490</name>
</gene>
<reference evidence="1 2" key="1">
    <citation type="submission" date="2017-03" db="EMBL/GenBank/DDBJ databases">
        <title>Genomic insights into Mycobacterium simiae human colonization.</title>
        <authorList>
            <person name="Steffani J.L."/>
            <person name="Brunck M.E."/>
            <person name="Cruz E."/>
            <person name="Montiel R."/>
            <person name="Barona F."/>
        </authorList>
    </citation>
    <scope>NUCLEOTIDE SEQUENCE [LARGE SCALE GENOMIC DNA]</scope>
    <source>
        <strain evidence="1 2">MsiGto</strain>
    </source>
</reference>
<comment type="caution">
    <text evidence="1">The sequence shown here is derived from an EMBL/GenBank/DDBJ whole genome shotgun (WGS) entry which is preliminary data.</text>
</comment>
<dbReference type="AlphaFoldDB" id="A0A1X0YAL9"/>
<dbReference type="EMBL" id="MZZM01000013">
    <property type="protein sequence ID" value="ORJ62270.1"/>
    <property type="molecule type" value="Genomic_DNA"/>
</dbReference>
<accession>A0A1X0YAL9</accession>
<evidence type="ECO:0000313" key="2">
    <source>
        <dbReference type="Proteomes" id="UP000193040"/>
    </source>
</evidence>
<name>A0A1X0YAL9_MYCSI</name>
<protein>
    <submittedName>
        <fullName evidence="1">Phosphoenolpyruvate carboxylase</fullName>
    </submittedName>
</protein>
<proteinExistence type="predicted"/>
<dbReference type="RefSeq" id="WP_061556983.1">
    <property type="nucleotide sequence ID" value="NZ_JASWDE010000017.1"/>
</dbReference>
<keyword evidence="1" id="KW-0670">Pyruvate</keyword>
<keyword evidence="2" id="KW-1185">Reference proteome</keyword>
<organism evidence="1 2">
    <name type="scientific">Mycobacterium simiae</name>
    <name type="common">Mycobacterium habana</name>
    <dbReference type="NCBI Taxonomy" id="1784"/>
    <lineage>
        <taxon>Bacteria</taxon>
        <taxon>Bacillati</taxon>
        <taxon>Actinomycetota</taxon>
        <taxon>Actinomycetes</taxon>
        <taxon>Mycobacteriales</taxon>
        <taxon>Mycobacteriaceae</taxon>
        <taxon>Mycobacterium</taxon>
        <taxon>Mycobacterium simiae complex</taxon>
    </lineage>
</organism>